<dbReference type="Gene3D" id="1.25.40.120">
    <property type="entry name" value="Protein prenylyltransferase"/>
    <property type="match status" value="1"/>
</dbReference>
<evidence type="ECO:0000256" key="4">
    <source>
        <dbReference type="ARBA" id="ARBA00022737"/>
    </source>
</evidence>
<dbReference type="STRING" id="188477.A0A3S0ZUI1"/>
<evidence type="ECO:0000256" key="5">
    <source>
        <dbReference type="ARBA" id="ARBA00047658"/>
    </source>
</evidence>
<gene>
    <name evidence="8" type="ORF">EGW08_005259</name>
</gene>
<dbReference type="SUPFAM" id="SSF48439">
    <property type="entry name" value="Protein prenylyltransferase"/>
    <property type="match status" value="1"/>
</dbReference>
<dbReference type="InterPro" id="IPR036254">
    <property type="entry name" value="RabGGT_asu_insert-dom_sf"/>
</dbReference>
<dbReference type="GO" id="GO:0008270">
    <property type="term" value="F:zinc ion binding"/>
    <property type="evidence" value="ECO:0007669"/>
    <property type="project" value="InterPro"/>
</dbReference>
<organism evidence="8 9">
    <name type="scientific">Elysia chlorotica</name>
    <name type="common">Eastern emerald elysia</name>
    <name type="synonym">Sea slug</name>
    <dbReference type="NCBI Taxonomy" id="188477"/>
    <lineage>
        <taxon>Eukaryota</taxon>
        <taxon>Metazoa</taxon>
        <taxon>Spiralia</taxon>
        <taxon>Lophotrochozoa</taxon>
        <taxon>Mollusca</taxon>
        <taxon>Gastropoda</taxon>
        <taxon>Heterobranchia</taxon>
        <taxon>Euthyneura</taxon>
        <taxon>Panpulmonata</taxon>
        <taxon>Sacoglossa</taxon>
        <taxon>Placobranchoidea</taxon>
        <taxon>Plakobranchidae</taxon>
        <taxon>Elysia</taxon>
    </lineage>
</organism>
<reference evidence="8 9" key="1">
    <citation type="submission" date="2019-01" db="EMBL/GenBank/DDBJ databases">
        <title>A draft genome assembly of the solar-powered sea slug Elysia chlorotica.</title>
        <authorList>
            <person name="Cai H."/>
            <person name="Li Q."/>
            <person name="Fang X."/>
            <person name="Li J."/>
            <person name="Curtis N.E."/>
            <person name="Altenburger A."/>
            <person name="Shibata T."/>
            <person name="Feng M."/>
            <person name="Maeda T."/>
            <person name="Schwartz J.A."/>
            <person name="Shigenobu S."/>
            <person name="Lundholm N."/>
            <person name="Nishiyama T."/>
            <person name="Yang H."/>
            <person name="Hasebe M."/>
            <person name="Li S."/>
            <person name="Pierce S.K."/>
            <person name="Wang J."/>
        </authorList>
    </citation>
    <scope>NUCLEOTIDE SEQUENCE [LARGE SCALE GENOMIC DNA]</scope>
    <source>
        <strain evidence="8">EC2010</strain>
        <tissue evidence="8">Whole organism of an adult</tissue>
    </source>
</reference>
<dbReference type="FunFam" id="1.25.40.120:FF:000001">
    <property type="entry name" value="Geranylgeranyl transferase type-2 subunit alpha"/>
    <property type="match status" value="1"/>
</dbReference>
<dbReference type="EMBL" id="RQTK01000122">
    <property type="protein sequence ID" value="RUS87021.1"/>
    <property type="molecule type" value="Genomic_DNA"/>
</dbReference>
<keyword evidence="3 6" id="KW-0808">Transferase</keyword>
<dbReference type="PANTHER" id="PTHR11129">
    <property type="entry name" value="PROTEIN FARNESYLTRANSFERASE ALPHA SUBUNIT/RAB GERANYLGERANYL TRANSFERASE ALPHA SUBUNIT"/>
    <property type="match status" value="1"/>
</dbReference>
<dbReference type="Pfam" id="PF01239">
    <property type="entry name" value="PPTA"/>
    <property type="match status" value="5"/>
</dbReference>
<evidence type="ECO:0000256" key="7">
    <source>
        <dbReference type="SAM" id="Coils"/>
    </source>
</evidence>
<comment type="caution">
    <text evidence="8">The sequence shown here is derived from an EMBL/GenBank/DDBJ whole genome shotgun (WGS) entry which is preliminary data.</text>
</comment>
<evidence type="ECO:0000256" key="3">
    <source>
        <dbReference type="ARBA" id="ARBA00022679"/>
    </source>
</evidence>
<comment type="similarity">
    <text evidence="1 6">Belongs to the protein prenyltransferase subunit alpha family.</text>
</comment>
<sequence>MHGRLKVKSTAEQLEAKRKEREKKLKLYHAATSRIFSKKQAGELDEEMLHLCGEVLAANPDFYTLWNYRKEVFLELRKSKSATELQNLFLSELFFLETCLKMNPKSYGTWHHRCFVLGTMPEPDWVRELELCNQFLKYDERNFHCWDYRRFVVKRSDVPPQAELDFSMSKISNNFSNYSSWHYRSKLLPLIHPDPGQPMGVSEDALLKEYELVQNGFFTDPDDQSNWFYHRWLMGRGELKQAVHSVSVFQPEGRITVSFQRHVQVGKSTSIVLECNGSPIENITWFNYDHKQAHSTLWVATGVDLPVAESWTLDVHLVVKDVTTCSAQLHVTAGEDISRKCWVPSRLSSRF</sequence>
<dbReference type="Proteomes" id="UP000271974">
    <property type="component" value="Unassembled WGS sequence"/>
</dbReference>
<dbReference type="GO" id="GO:0097354">
    <property type="term" value="P:prenylation"/>
    <property type="evidence" value="ECO:0007669"/>
    <property type="project" value="UniProtKB-UniRule"/>
</dbReference>
<evidence type="ECO:0000256" key="2">
    <source>
        <dbReference type="ARBA" id="ARBA00022602"/>
    </source>
</evidence>
<proteinExistence type="inferred from homology"/>
<protein>
    <recommendedName>
        <fullName evidence="6">Geranylgeranyl transferase type-2 subunit alpha</fullName>
        <ecNumber evidence="6">2.5.1.60</ecNumber>
    </recommendedName>
    <alternativeName>
        <fullName evidence="6">Geranylgeranyl transferase type II subunit alpha</fullName>
    </alternativeName>
</protein>
<dbReference type="InterPro" id="IPR002088">
    <property type="entry name" value="Prenyl_trans_a"/>
</dbReference>
<comment type="catalytic activity">
    <reaction evidence="5 6">
        <text>geranylgeranyl diphosphate + L-cysteinyl-[protein] = S-geranylgeranyl-L-cysteinyl-[protein] + diphosphate</text>
        <dbReference type="Rhea" id="RHEA:21240"/>
        <dbReference type="Rhea" id="RHEA-COMP:10131"/>
        <dbReference type="Rhea" id="RHEA-COMP:11537"/>
        <dbReference type="ChEBI" id="CHEBI:29950"/>
        <dbReference type="ChEBI" id="CHEBI:33019"/>
        <dbReference type="ChEBI" id="CHEBI:57533"/>
        <dbReference type="ChEBI" id="CHEBI:86021"/>
        <dbReference type="EC" id="2.5.1.60"/>
    </reaction>
</comment>
<evidence type="ECO:0000256" key="6">
    <source>
        <dbReference type="RuleBase" id="RU367120"/>
    </source>
</evidence>
<dbReference type="GO" id="GO:0004663">
    <property type="term" value="F:Rab geranylgeranyltransferase activity"/>
    <property type="evidence" value="ECO:0007669"/>
    <property type="project" value="UniProtKB-UniRule"/>
</dbReference>
<evidence type="ECO:0000313" key="9">
    <source>
        <dbReference type="Proteomes" id="UP000271974"/>
    </source>
</evidence>
<keyword evidence="9" id="KW-1185">Reference proteome</keyword>
<dbReference type="GO" id="GO:0005968">
    <property type="term" value="C:Rab-protein geranylgeranyltransferase complex"/>
    <property type="evidence" value="ECO:0007669"/>
    <property type="project" value="TreeGrafter"/>
</dbReference>
<evidence type="ECO:0000313" key="8">
    <source>
        <dbReference type="EMBL" id="RUS87021.1"/>
    </source>
</evidence>
<dbReference type="SUPFAM" id="SSF49594">
    <property type="entry name" value="Rab geranylgeranyltransferase alpha-subunit, insert domain"/>
    <property type="match status" value="1"/>
</dbReference>
<dbReference type="PROSITE" id="PS51147">
    <property type="entry name" value="PFTA"/>
    <property type="match status" value="5"/>
</dbReference>
<accession>A0A3S0ZUI1</accession>
<dbReference type="PANTHER" id="PTHR11129:SF2">
    <property type="entry name" value="GERANYLGERANYL TRANSFERASE TYPE-2 SUBUNIT ALPHA"/>
    <property type="match status" value="1"/>
</dbReference>
<comment type="function">
    <text evidence="6">Catalyzes the transfer of a geranyl-geranyl moiety from geranyl-geranyl pyrophosphate to cysteines occuring in specific C-terminal amino acid sequences.</text>
</comment>
<keyword evidence="2 6" id="KW-0637">Prenyltransferase</keyword>
<keyword evidence="4" id="KW-0677">Repeat</keyword>
<dbReference type="AlphaFoldDB" id="A0A3S0ZUI1"/>
<evidence type="ECO:0000256" key="1">
    <source>
        <dbReference type="ARBA" id="ARBA00006734"/>
    </source>
</evidence>
<keyword evidence="7" id="KW-0175">Coiled coil</keyword>
<feature type="coiled-coil region" evidence="7">
    <location>
        <begin position="4"/>
        <end position="31"/>
    </location>
</feature>
<dbReference type="OrthoDB" id="1658at2759"/>
<dbReference type="EC" id="2.5.1.60" evidence="6"/>
<name>A0A3S0ZUI1_ELYCH</name>
<feature type="non-terminal residue" evidence="8">
    <location>
        <position position="351"/>
    </location>
</feature>